<proteinExistence type="predicted"/>
<reference evidence="2" key="1">
    <citation type="submission" date="2017-12" db="EMBL/GenBank/DDBJ databases">
        <authorList>
            <person name="Martens C."/>
            <person name="Dahlstrom E."/>
            <person name="Barbian K."/>
            <person name="Sykora L."/>
            <person name="Ricklefs S."/>
            <person name="Bruno D."/>
            <person name="Anzick I."/>
            <person name="Myles I."/>
            <person name="Datta S.K."/>
        </authorList>
    </citation>
    <scope>NUCLEOTIDE SEQUENCE</scope>
    <source>
        <strain evidence="2">AD2</strain>
    </source>
</reference>
<dbReference type="EMBL" id="CP025189">
    <property type="protein sequence ID" value="AWV23299.1"/>
    <property type="molecule type" value="Genomic_DNA"/>
</dbReference>
<evidence type="ECO:0000256" key="1">
    <source>
        <dbReference type="SAM" id="MobiDB-lite"/>
    </source>
</evidence>
<dbReference type="AlphaFoldDB" id="A0A4Y1N0C3"/>
<evidence type="ECO:0000313" key="2">
    <source>
        <dbReference type="EMBL" id="AWV23299.1"/>
    </source>
</evidence>
<name>A0A4Y1N0C3_9PROT</name>
<feature type="region of interest" description="Disordered" evidence="1">
    <location>
        <begin position="130"/>
        <end position="177"/>
    </location>
</feature>
<organism evidence="2">
    <name type="scientific">Roseomonas mucosa</name>
    <dbReference type="NCBI Taxonomy" id="207340"/>
    <lineage>
        <taxon>Bacteria</taxon>
        <taxon>Pseudomonadati</taxon>
        <taxon>Pseudomonadota</taxon>
        <taxon>Alphaproteobacteria</taxon>
        <taxon>Acetobacterales</taxon>
        <taxon>Roseomonadaceae</taxon>
        <taxon>Roseomonas</taxon>
    </lineage>
</organism>
<dbReference type="RefSeq" id="WP_397540488.1">
    <property type="nucleotide sequence ID" value="NZ_CP025189.1"/>
</dbReference>
<sequence>MVQIEDILAAGRLGKHSPLYDYLWAHFDRLERELPKPTNWERIAAVIAAAAAVPADPDATKTDALMMLDANGKPPSAATLRKTWWRVRRDKGKTDRWQKPAAPRAAPVPLCAPVQVEAIPQVRAVTVPTFDPNEGADYEPPKPQFRFARFHGSEPTEPEPTNPEPKRPRFGVAKLKL</sequence>
<accession>A0A4Y1N0C3</accession>
<gene>
    <name evidence="2" type="ORF">RADP37_05372</name>
</gene>
<protein>
    <submittedName>
        <fullName evidence="2">Uncharacterized protein</fullName>
    </submittedName>
</protein>